<dbReference type="AlphaFoldDB" id="A0A0K2T3F8"/>
<sequence>MIVFVYRRHDSLTQLWRRHSQHVRFLKCI</sequence>
<name>A0A0K2T3F8_LEPSM</name>
<reference evidence="1" key="1">
    <citation type="submission" date="2014-05" db="EMBL/GenBank/DDBJ databases">
        <authorList>
            <person name="Chronopoulou M."/>
        </authorList>
    </citation>
    <scope>NUCLEOTIDE SEQUENCE</scope>
    <source>
        <tissue evidence="1">Whole organism</tissue>
    </source>
</reference>
<proteinExistence type="predicted"/>
<evidence type="ECO:0000313" key="1">
    <source>
        <dbReference type="EMBL" id="CDW20568.1"/>
    </source>
</evidence>
<protein>
    <submittedName>
        <fullName evidence="1">Uncharacterized protein</fullName>
    </submittedName>
</protein>
<organism evidence="1">
    <name type="scientific">Lepeophtheirus salmonis</name>
    <name type="common">Salmon louse</name>
    <name type="synonym">Caligus salmonis</name>
    <dbReference type="NCBI Taxonomy" id="72036"/>
    <lineage>
        <taxon>Eukaryota</taxon>
        <taxon>Metazoa</taxon>
        <taxon>Ecdysozoa</taxon>
        <taxon>Arthropoda</taxon>
        <taxon>Crustacea</taxon>
        <taxon>Multicrustacea</taxon>
        <taxon>Hexanauplia</taxon>
        <taxon>Copepoda</taxon>
        <taxon>Siphonostomatoida</taxon>
        <taxon>Caligidae</taxon>
        <taxon>Lepeophtheirus</taxon>
    </lineage>
</organism>
<dbReference type="EMBL" id="HACA01003207">
    <property type="protein sequence ID" value="CDW20568.1"/>
    <property type="molecule type" value="Transcribed_RNA"/>
</dbReference>
<accession>A0A0K2T3F8</accession>